<comment type="caution">
    <text evidence="2">The sequence shown here is derived from an EMBL/GenBank/DDBJ whole genome shotgun (WGS) entry which is preliminary data.</text>
</comment>
<proteinExistence type="predicted"/>
<organism evidence="2 3">
    <name type="scientific">Dactylosporangium salmoneum</name>
    <dbReference type="NCBI Taxonomy" id="53361"/>
    <lineage>
        <taxon>Bacteria</taxon>
        <taxon>Bacillati</taxon>
        <taxon>Actinomycetota</taxon>
        <taxon>Actinomycetes</taxon>
        <taxon>Micromonosporales</taxon>
        <taxon>Micromonosporaceae</taxon>
        <taxon>Dactylosporangium</taxon>
    </lineage>
</organism>
<evidence type="ECO:0000256" key="1">
    <source>
        <dbReference type="SAM" id="MobiDB-lite"/>
    </source>
</evidence>
<accession>A0ABP5SIQ3</accession>
<name>A0ABP5SIQ3_9ACTN</name>
<dbReference type="EMBL" id="BAAARV010000006">
    <property type="protein sequence ID" value="GAA2332062.1"/>
    <property type="molecule type" value="Genomic_DNA"/>
</dbReference>
<evidence type="ECO:0008006" key="4">
    <source>
        <dbReference type="Google" id="ProtNLM"/>
    </source>
</evidence>
<reference evidence="3" key="1">
    <citation type="journal article" date="2019" name="Int. J. Syst. Evol. Microbiol.">
        <title>The Global Catalogue of Microorganisms (GCM) 10K type strain sequencing project: providing services to taxonomists for standard genome sequencing and annotation.</title>
        <authorList>
            <consortium name="The Broad Institute Genomics Platform"/>
            <consortium name="The Broad Institute Genome Sequencing Center for Infectious Disease"/>
            <person name="Wu L."/>
            <person name="Ma J."/>
        </authorList>
    </citation>
    <scope>NUCLEOTIDE SEQUENCE [LARGE SCALE GENOMIC DNA]</scope>
    <source>
        <strain evidence="3">JCM 3272</strain>
    </source>
</reference>
<feature type="compositionally biased region" description="Basic and acidic residues" evidence="1">
    <location>
        <begin position="242"/>
        <end position="254"/>
    </location>
</feature>
<evidence type="ECO:0000313" key="3">
    <source>
        <dbReference type="Proteomes" id="UP001501444"/>
    </source>
</evidence>
<feature type="region of interest" description="Disordered" evidence="1">
    <location>
        <begin position="239"/>
        <end position="260"/>
    </location>
</feature>
<evidence type="ECO:0000313" key="2">
    <source>
        <dbReference type="EMBL" id="GAA2332062.1"/>
    </source>
</evidence>
<keyword evidence="3" id="KW-1185">Reference proteome</keyword>
<dbReference type="Proteomes" id="UP001501444">
    <property type="component" value="Unassembled WGS sequence"/>
</dbReference>
<gene>
    <name evidence="2" type="ORF">GCM10010170_010890</name>
</gene>
<protein>
    <recommendedName>
        <fullName evidence="4">Tetratricopeptide repeat protein</fullName>
    </recommendedName>
</protein>
<sequence>MRLWPAVLLVWVVRAAVVAVPFVGVWCVWMGTRSWVDTAEAAVPAAGMVWGAIVVAADSSDWLPAAVALRHEIAADDGREFHHAALANHIAARDPGRAERLLRLGVAGGGLPHCLDLIRHLRRPDRAADLEVLLAELATTATRGQLAWAVQEYHREPAIVAPLQGGVAARSGDELDHELHAALLAEIGSFDEALAAHDRAVLARGEREPSEPSVEAILRTARSLLCAQRREDAGRVLRAGGQHREAQQLRDHMARTAVEQ</sequence>